<proteinExistence type="predicted"/>
<evidence type="ECO:0008006" key="5">
    <source>
        <dbReference type="Google" id="ProtNLM"/>
    </source>
</evidence>
<evidence type="ECO:0000313" key="3">
    <source>
        <dbReference type="EMBL" id="OWQ99909.1"/>
    </source>
</evidence>
<dbReference type="Pfam" id="PF11666">
    <property type="entry name" value="DUF2933"/>
    <property type="match status" value="1"/>
</dbReference>
<dbReference type="AlphaFoldDB" id="A0A254MY68"/>
<comment type="caution">
    <text evidence="3">The sequence shown here is derived from an EMBL/GenBank/DDBJ whole genome shotgun (WGS) entry which is preliminary data.</text>
</comment>
<feature type="transmembrane region" description="Helical" evidence="2">
    <location>
        <begin position="45"/>
        <end position="65"/>
    </location>
</feature>
<feature type="region of interest" description="Disordered" evidence="1">
    <location>
        <begin position="70"/>
        <end position="89"/>
    </location>
</feature>
<accession>A0A254MY68</accession>
<evidence type="ECO:0000256" key="2">
    <source>
        <dbReference type="SAM" id="Phobius"/>
    </source>
</evidence>
<reference evidence="3 4" key="1">
    <citation type="journal article" date="2007" name="Int. J. Syst. Evol. Microbiol.">
        <title>Description of Pelomonas aquatica sp. nov. and Pelomonas puraquae sp. nov., isolated from industrial and haemodialysis water.</title>
        <authorList>
            <person name="Gomila M."/>
            <person name="Bowien B."/>
            <person name="Falsen E."/>
            <person name="Moore E.R."/>
            <person name="Lalucat J."/>
        </authorList>
    </citation>
    <scope>NUCLEOTIDE SEQUENCE [LARGE SCALE GENOMIC DNA]</scope>
    <source>
        <strain evidence="3 4">CCUG 52769</strain>
    </source>
</reference>
<dbReference type="OrthoDB" id="5298481at2"/>
<keyword evidence="2" id="KW-0472">Membrane</keyword>
<evidence type="ECO:0000256" key="1">
    <source>
        <dbReference type="SAM" id="MobiDB-lite"/>
    </source>
</evidence>
<gene>
    <name evidence="3" type="ORF">CDO81_25775</name>
</gene>
<dbReference type="Proteomes" id="UP000197446">
    <property type="component" value="Unassembled WGS sequence"/>
</dbReference>
<keyword evidence="2" id="KW-1133">Transmembrane helix</keyword>
<dbReference type="InterPro" id="IPR021682">
    <property type="entry name" value="DUF2933"/>
</dbReference>
<keyword evidence="4" id="KW-1185">Reference proteome</keyword>
<dbReference type="EMBL" id="NISI01000019">
    <property type="protein sequence ID" value="OWQ99909.1"/>
    <property type="molecule type" value="Genomic_DNA"/>
</dbReference>
<name>A0A254MY68_9BURK</name>
<feature type="compositionally biased region" description="Basic and acidic residues" evidence="1">
    <location>
        <begin position="79"/>
        <end position="89"/>
    </location>
</feature>
<keyword evidence="2" id="KW-0812">Transmembrane</keyword>
<organism evidence="3 4">
    <name type="scientific">Roseateles puraquae</name>
    <dbReference type="NCBI Taxonomy" id="431059"/>
    <lineage>
        <taxon>Bacteria</taxon>
        <taxon>Pseudomonadati</taxon>
        <taxon>Pseudomonadota</taxon>
        <taxon>Betaproteobacteria</taxon>
        <taxon>Burkholderiales</taxon>
        <taxon>Sphaerotilaceae</taxon>
        <taxon>Roseateles</taxon>
    </lineage>
</organism>
<evidence type="ECO:0000313" key="4">
    <source>
        <dbReference type="Proteomes" id="UP000197446"/>
    </source>
</evidence>
<sequence length="89" mass="10175">MTTQRTTPHRSTGDIPSFWRSRWFVGFLMFAVASLYMLVTEHRAHYLSALPLILLLGCTVAHVVMRRGRAVDGQQPNRHGPETHHGEHK</sequence>
<dbReference type="RefSeq" id="WP_088486136.1">
    <property type="nucleotide sequence ID" value="NZ_SGUE01000030.1"/>
</dbReference>
<feature type="transmembrane region" description="Helical" evidence="2">
    <location>
        <begin position="21"/>
        <end position="39"/>
    </location>
</feature>
<protein>
    <recommendedName>
        <fullName evidence="5">DUF2933 domain-containing protein</fullName>
    </recommendedName>
</protein>